<reference evidence="2 3" key="1">
    <citation type="journal article" date="2016" name="Nat. Commun.">
        <title>Thousands of microbial genomes shed light on interconnected biogeochemical processes in an aquifer system.</title>
        <authorList>
            <person name="Anantharaman K."/>
            <person name="Brown C.T."/>
            <person name="Hug L.A."/>
            <person name="Sharon I."/>
            <person name="Castelle C.J."/>
            <person name="Probst A.J."/>
            <person name="Thomas B.C."/>
            <person name="Singh A."/>
            <person name="Wilkins M.J."/>
            <person name="Karaoz U."/>
            <person name="Brodie E.L."/>
            <person name="Williams K.H."/>
            <person name="Hubbard S.S."/>
            <person name="Banfield J.F."/>
        </authorList>
    </citation>
    <scope>NUCLEOTIDE SEQUENCE [LARGE SCALE GENOMIC DNA]</scope>
</reference>
<feature type="transmembrane region" description="Helical" evidence="1">
    <location>
        <begin position="6"/>
        <end position="24"/>
    </location>
</feature>
<keyword evidence="1" id="KW-1133">Transmembrane helix</keyword>
<proteinExistence type="predicted"/>
<dbReference type="Proteomes" id="UP000178894">
    <property type="component" value="Unassembled WGS sequence"/>
</dbReference>
<comment type="caution">
    <text evidence="2">The sequence shown here is derived from an EMBL/GenBank/DDBJ whole genome shotgun (WGS) entry which is preliminary data.</text>
</comment>
<evidence type="ECO:0000256" key="1">
    <source>
        <dbReference type="SAM" id="Phobius"/>
    </source>
</evidence>
<organism evidence="2 3">
    <name type="scientific">Candidatus Giovannonibacteria bacterium RIFCSPLOWO2_12_FULL_44_15</name>
    <dbReference type="NCBI Taxonomy" id="1798364"/>
    <lineage>
        <taxon>Bacteria</taxon>
        <taxon>Candidatus Giovannoniibacteriota</taxon>
    </lineage>
</organism>
<evidence type="ECO:0000313" key="2">
    <source>
        <dbReference type="EMBL" id="OGF93467.1"/>
    </source>
</evidence>
<gene>
    <name evidence="2" type="ORF">A3G54_04225</name>
</gene>
<dbReference type="AlphaFoldDB" id="A0A1F5XZU5"/>
<keyword evidence="1" id="KW-0472">Membrane</keyword>
<accession>A0A1F5XZU5</accession>
<protein>
    <submittedName>
        <fullName evidence="2">Uncharacterized protein</fullName>
    </submittedName>
</protein>
<name>A0A1F5XZU5_9BACT</name>
<evidence type="ECO:0000313" key="3">
    <source>
        <dbReference type="Proteomes" id="UP000178894"/>
    </source>
</evidence>
<dbReference type="EMBL" id="MFIQ01000017">
    <property type="protein sequence ID" value="OGF93467.1"/>
    <property type="molecule type" value="Genomic_DNA"/>
</dbReference>
<keyword evidence="1" id="KW-0812">Transmembrane</keyword>
<sequence>MELTIWYWIIGVLAILALLFWLVGPPKTITIKGHIHSAEVIPYYQCSIYDHSKTLVTFTDRVDLVAEGACHSLKTAKGKTVERTLERYLGKDTVIHFKVINEKKSMAA</sequence>